<feature type="domain" description="DUF4982" evidence="4">
    <location>
        <begin position="3"/>
        <end position="51"/>
    </location>
</feature>
<gene>
    <name evidence="6" type="ORF">GMDG_08526</name>
</gene>
<evidence type="ECO:0008006" key="8">
    <source>
        <dbReference type="Google" id="ProtNLM"/>
    </source>
</evidence>
<sequence length="160" mass="17509">MAGDEAELFVNGKSQGRQKGEAYTYRFRWNDVVYEPGEVYVVTYKNGKEWARDAVRTAAAAAQLKMTADRTAIKNDGLDLSFITVEVVDRKGDFVAQADTSITFSISGPGEIVATDNGDPAEMVSFASKERKAYSGSRWLLCAFKGGVEGFGTSYCYGYC</sequence>
<evidence type="ECO:0000259" key="5">
    <source>
        <dbReference type="Pfam" id="PF18565"/>
    </source>
</evidence>
<dbReference type="OrthoDB" id="408532at2759"/>
<evidence type="ECO:0000313" key="6">
    <source>
        <dbReference type="EMBL" id="ELR07729.1"/>
    </source>
</evidence>
<protein>
    <recommendedName>
        <fullName evidence="8">DUF4982 domain-containing protein</fullName>
    </recommendedName>
</protein>
<feature type="domain" description="Glycoside hydrolase family 2" evidence="5">
    <location>
        <begin position="64"/>
        <end position="137"/>
    </location>
</feature>
<keyword evidence="7" id="KW-1185">Reference proteome</keyword>
<accession>L8G4J2</accession>
<dbReference type="Gene3D" id="2.60.40.10">
    <property type="entry name" value="Immunoglobulins"/>
    <property type="match status" value="2"/>
</dbReference>
<dbReference type="PANTHER" id="PTHR42732">
    <property type="entry name" value="BETA-GALACTOSIDASE"/>
    <property type="match status" value="1"/>
</dbReference>
<dbReference type="Pfam" id="PF18565">
    <property type="entry name" value="Glyco_hydro2_C5"/>
    <property type="match status" value="1"/>
</dbReference>
<comment type="similarity">
    <text evidence="1">Belongs to the glycosyl hydrolase 2 family.</text>
</comment>
<dbReference type="Proteomes" id="UP000011064">
    <property type="component" value="Unassembled WGS sequence"/>
</dbReference>
<evidence type="ECO:0000259" key="4">
    <source>
        <dbReference type="Pfam" id="PF16355"/>
    </source>
</evidence>
<evidence type="ECO:0000256" key="3">
    <source>
        <dbReference type="ARBA" id="ARBA00023295"/>
    </source>
</evidence>
<keyword evidence="3" id="KW-0326">Glycosidase</keyword>
<reference evidence="7" key="1">
    <citation type="submission" date="2010-09" db="EMBL/GenBank/DDBJ databases">
        <title>The genome sequence of Geomyces destructans 20631-21.</title>
        <authorList>
            <consortium name="The Broad Institute Genome Sequencing Platform"/>
            <person name="Cuomo C.A."/>
            <person name="Blehert D.S."/>
            <person name="Lorch J.M."/>
            <person name="Young S.K."/>
            <person name="Zeng Q."/>
            <person name="Gargeya S."/>
            <person name="Fitzgerald M."/>
            <person name="Haas B."/>
            <person name="Abouelleil A."/>
            <person name="Alvarado L."/>
            <person name="Arachchi H.M."/>
            <person name="Berlin A."/>
            <person name="Brown A."/>
            <person name="Chapman S.B."/>
            <person name="Chen Z."/>
            <person name="Dunbar C."/>
            <person name="Freedman E."/>
            <person name="Gearin G."/>
            <person name="Gellesch M."/>
            <person name="Goldberg J."/>
            <person name="Griggs A."/>
            <person name="Gujja S."/>
            <person name="Heiman D."/>
            <person name="Howarth C."/>
            <person name="Larson L."/>
            <person name="Lui A."/>
            <person name="MacDonald P.J.P."/>
            <person name="Montmayeur A."/>
            <person name="Murphy C."/>
            <person name="Neiman D."/>
            <person name="Pearson M."/>
            <person name="Priest M."/>
            <person name="Roberts A."/>
            <person name="Saif S."/>
            <person name="Shea T."/>
            <person name="Shenoy N."/>
            <person name="Sisk P."/>
            <person name="Stolte C."/>
            <person name="Sykes S."/>
            <person name="Wortman J."/>
            <person name="Nusbaum C."/>
            <person name="Birren B."/>
        </authorList>
    </citation>
    <scope>NUCLEOTIDE SEQUENCE [LARGE SCALE GENOMIC DNA]</scope>
    <source>
        <strain evidence="7">ATCC MYA-4855 / 20631-21</strain>
    </source>
</reference>
<dbReference type="InterPro" id="IPR013783">
    <property type="entry name" value="Ig-like_fold"/>
</dbReference>
<name>L8G4J2_PSED2</name>
<proteinExistence type="inferred from homology"/>
<dbReference type="STRING" id="658429.L8G4J2"/>
<dbReference type="Pfam" id="PF16355">
    <property type="entry name" value="DUF4982"/>
    <property type="match status" value="1"/>
</dbReference>
<dbReference type="VEuPathDB" id="FungiDB:GMDG_08526"/>
<evidence type="ECO:0000256" key="2">
    <source>
        <dbReference type="ARBA" id="ARBA00022801"/>
    </source>
</evidence>
<dbReference type="InterPro" id="IPR040605">
    <property type="entry name" value="Glyco_hydro2_dom5"/>
</dbReference>
<dbReference type="GO" id="GO:0016798">
    <property type="term" value="F:hydrolase activity, acting on glycosyl bonds"/>
    <property type="evidence" value="ECO:0007669"/>
    <property type="project" value="UniProtKB-KW"/>
</dbReference>
<dbReference type="InterPro" id="IPR032311">
    <property type="entry name" value="DUF4982"/>
</dbReference>
<dbReference type="HOGENOM" id="CLU_128493_0_0_1"/>
<evidence type="ECO:0000313" key="7">
    <source>
        <dbReference type="Proteomes" id="UP000011064"/>
    </source>
</evidence>
<dbReference type="InterPro" id="IPR051913">
    <property type="entry name" value="GH2_Domain-Containing"/>
</dbReference>
<dbReference type="AlphaFoldDB" id="L8G4J2"/>
<dbReference type="InParanoid" id="L8G4J2"/>
<dbReference type="PANTHER" id="PTHR42732:SF1">
    <property type="entry name" value="BETA-MANNOSIDASE"/>
    <property type="match status" value="1"/>
</dbReference>
<dbReference type="EMBL" id="GL573560">
    <property type="protein sequence ID" value="ELR07729.1"/>
    <property type="molecule type" value="Genomic_DNA"/>
</dbReference>
<evidence type="ECO:0000256" key="1">
    <source>
        <dbReference type="ARBA" id="ARBA00007401"/>
    </source>
</evidence>
<organism evidence="6 7">
    <name type="scientific">Pseudogymnoascus destructans (strain ATCC MYA-4855 / 20631-21)</name>
    <name type="common">Bat white-nose syndrome fungus</name>
    <name type="synonym">Geomyces destructans</name>
    <dbReference type="NCBI Taxonomy" id="658429"/>
    <lineage>
        <taxon>Eukaryota</taxon>
        <taxon>Fungi</taxon>
        <taxon>Dikarya</taxon>
        <taxon>Ascomycota</taxon>
        <taxon>Pezizomycotina</taxon>
        <taxon>Leotiomycetes</taxon>
        <taxon>Thelebolales</taxon>
        <taxon>Thelebolaceae</taxon>
        <taxon>Pseudogymnoascus</taxon>
    </lineage>
</organism>
<keyword evidence="2" id="KW-0378">Hydrolase</keyword>